<gene>
    <name evidence="3" type="ORF">B9Q09_00500</name>
</gene>
<dbReference type="PANTHER" id="PTHR35176:SF6">
    <property type="entry name" value="HEME OXYGENASE HI_0854-RELATED"/>
    <property type="match status" value="1"/>
</dbReference>
<keyword evidence="1" id="KW-0560">Oxidoreductase</keyword>
<organism evidence="3 4">
    <name type="scientific">Candidatus Marsarchaeota G2 archaeon ECH_B_SAG-C16</name>
    <dbReference type="NCBI Taxonomy" id="1978163"/>
    <lineage>
        <taxon>Archaea</taxon>
        <taxon>Candidatus Marsarchaeota</taxon>
        <taxon>Candidatus Marsarchaeota group 2</taxon>
    </lineage>
</organism>
<dbReference type="InterPro" id="IPR012349">
    <property type="entry name" value="Split_barrel_FMN-bd"/>
</dbReference>
<dbReference type="AlphaFoldDB" id="A0A2R6BGB6"/>
<dbReference type="SUPFAM" id="SSF50475">
    <property type="entry name" value="FMN-binding split barrel"/>
    <property type="match status" value="1"/>
</dbReference>
<dbReference type="GO" id="GO:0070967">
    <property type="term" value="F:coenzyme F420 binding"/>
    <property type="evidence" value="ECO:0007669"/>
    <property type="project" value="TreeGrafter"/>
</dbReference>
<dbReference type="GO" id="GO:0005829">
    <property type="term" value="C:cytosol"/>
    <property type="evidence" value="ECO:0007669"/>
    <property type="project" value="TreeGrafter"/>
</dbReference>
<name>A0A2R6BGB6_9ARCH</name>
<dbReference type="Pfam" id="PF01243">
    <property type="entry name" value="PNPOx_N"/>
    <property type="match status" value="1"/>
</dbReference>
<reference evidence="3 4" key="1">
    <citation type="submission" date="2017-04" db="EMBL/GenBank/DDBJ databases">
        <title>Novel microbial lineages endemic to geothermal iron-oxide mats fill important gaps in the evolutionary history of Archaea.</title>
        <authorList>
            <person name="Jay Z.J."/>
            <person name="Beam J.P."/>
            <person name="Dlakic M."/>
            <person name="Rusch D.B."/>
            <person name="Kozubal M.A."/>
            <person name="Inskeep W.P."/>
        </authorList>
    </citation>
    <scope>NUCLEOTIDE SEQUENCE [LARGE SCALE GENOMIC DNA]</scope>
    <source>
        <strain evidence="3">ECH_B_SAG-C16</strain>
    </source>
</reference>
<dbReference type="InterPro" id="IPR052019">
    <property type="entry name" value="F420H2_bilvrd_red/Heme_oxyg"/>
</dbReference>
<feature type="domain" description="Pyridoxamine 5'-phosphate oxidase N-terminal" evidence="2">
    <location>
        <begin position="9"/>
        <end position="116"/>
    </location>
</feature>
<dbReference type="EMBL" id="NEXK01000009">
    <property type="protein sequence ID" value="PSN97674.1"/>
    <property type="molecule type" value="Genomic_DNA"/>
</dbReference>
<dbReference type="InterPro" id="IPR011576">
    <property type="entry name" value="Pyridox_Oxase_N"/>
</dbReference>
<evidence type="ECO:0000313" key="3">
    <source>
        <dbReference type="EMBL" id="PSN97674.1"/>
    </source>
</evidence>
<comment type="caution">
    <text evidence="3">The sequence shown here is derived from an EMBL/GenBank/DDBJ whole genome shotgun (WGS) entry which is preliminary data.</text>
</comment>
<dbReference type="PANTHER" id="PTHR35176">
    <property type="entry name" value="HEME OXYGENASE HI_0854-RELATED"/>
    <property type="match status" value="1"/>
</dbReference>
<evidence type="ECO:0000259" key="2">
    <source>
        <dbReference type="Pfam" id="PF01243"/>
    </source>
</evidence>
<proteinExistence type="predicted"/>
<protein>
    <recommendedName>
        <fullName evidence="2">Pyridoxamine 5'-phosphate oxidase N-terminal domain-containing protein</fullName>
    </recommendedName>
</protein>
<sequence length="124" mass="14428">MFNDDEMKLILSKDICRLSSLSANGWPHVVPVSYLYVNRKFYVPSHKRAKKVKNLKRNSKATIVIDDEQTEVGLMIECDARILEDNEAYTIKRYMESVKGWKNDENALIIELTPVRKASWSLKH</sequence>
<dbReference type="Gene3D" id="2.30.110.10">
    <property type="entry name" value="Electron Transport, Fmn-binding Protein, Chain A"/>
    <property type="match status" value="1"/>
</dbReference>
<dbReference type="Proteomes" id="UP000240681">
    <property type="component" value="Unassembled WGS sequence"/>
</dbReference>
<accession>A0A2R6BGB6</accession>
<dbReference type="GO" id="GO:0016627">
    <property type="term" value="F:oxidoreductase activity, acting on the CH-CH group of donors"/>
    <property type="evidence" value="ECO:0007669"/>
    <property type="project" value="TreeGrafter"/>
</dbReference>
<evidence type="ECO:0000256" key="1">
    <source>
        <dbReference type="ARBA" id="ARBA00023002"/>
    </source>
</evidence>
<evidence type="ECO:0000313" key="4">
    <source>
        <dbReference type="Proteomes" id="UP000240681"/>
    </source>
</evidence>